<reference evidence="2 3" key="1">
    <citation type="submission" date="2019-03" db="EMBL/GenBank/DDBJ databases">
        <title>Genomic Encyclopedia of Type Strains, Phase IV (KMG-IV): sequencing the most valuable type-strain genomes for metagenomic binning, comparative biology and taxonomic classification.</title>
        <authorList>
            <person name="Goeker M."/>
        </authorList>
    </citation>
    <scope>NUCLEOTIDE SEQUENCE [LARGE SCALE GENOMIC DNA]</scope>
    <source>
        <strain evidence="2 3">DSM 44496</strain>
    </source>
</reference>
<feature type="transmembrane region" description="Helical" evidence="1">
    <location>
        <begin position="7"/>
        <end position="26"/>
    </location>
</feature>
<proteinExistence type="predicted"/>
<gene>
    <name evidence="2" type="ORF">DFR75_109102</name>
</gene>
<keyword evidence="1" id="KW-1133">Transmembrane helix</keyword>
<sequence length="130" mass="13952">MRVFQVWLHVFGVAVVGIALAHLLFGQSTYIGGGEVNATMESDLRFYSVLFAAYGAAFVWAAADIVGRARVIDVLGLLFFLGGLARILAWAVAGAPHGFYVLMIPVELLVPVAHGVLVRRFERAANPVPA</sequence>
<dbReference type="Proteomes" id="UP000295087">
    <property type="component" value="Unassembled WGS sequence"/>
</dbReference>
<feature type="transmembrane region" description="Helical" evidence="1">
    <location>
        <begin position="46"/>
        <end position="67"/>
    </location>
</feature>
<feature type="transmembrane region" description="Helical" evidence="1">
    <location>
        <begin position="99"/>
        <end position="118"/>
    </location>
</feature>
<keyword evidence="1" id="KW-0812">Transmembrane</keyword>
<evidence type="ECO:0000313" key="2">
    <source>
        <dbReference type="EMBL" id="TDP31133.1"/>
    </source>
</evidence>
<dbReference type="InterPro" id="IPR025597">
    <property type="entry name" value="DUF4345"/>
</dbReference>
<dbReference type="Pfam" id="PF14248">
    <property type="entry name" value="DUF4345"/>
    <property type="match status" value="1"/>
</dbReference>
<organism evidence="2 3">
    <name type="scientific">Nocardia ignorata</name>
    <dbReference type="NCBI Taxonomy" id="145285"/>
    <lineage>
        <taxon>Bacteria</taxon>
        <taxon>Bacillati</taxon>
        <taxon>Actinomycetota</taxon>
        <taxon>Actinomycetes</taxon>
        <taxon>Mycobacteriales</taxon>
        <taxon>Nocardiaceae</taxon>
        <taxon>Nocardia</taxon>
    </lineage>
</organism>
<evidence type="ECO:0000313" key="3">
    <source>
        <dbReference type="Proteomes" id="UP000295087"/>
    </source>
</evidence>
<protein>
    <submittedName>
        <fullName evidence="2">Uncharacterized protein DUF4345</fullName>
    </submittedName>
</protein>
<dbReference type="AlphaFoldDB" id="A0A4R6P2A5"/>
<evidence type="ECO:0000256" key="1">
    <source>
        <dbReference type="SAM" id="Phobius"/>
    </source>
</evidence>
<keyword evidence="1" id="KW-0472">Membrane</keyword>
<accession>A0A4R6P2A5</accession>
<keyword evidence="3" id="KW-1185">Reference proteome</keyword>
<name>A0A4R6P2A5_NOCIG</name>
<comment type="caution">
    <text evidence="2">The sequence shown here is derived from an EMBL/GenBank/DDBJ whole genome shotgun (WGS) entry which is preliminary data.</text>
</comment>
<dbReference type="EMBL" id="SNXK01000009">
    <property type="protein sequence ID" value="TDP31133.1"/>
    <property type="molecule type" value="Genomic_DNA"/>
</dbReference>
<feature type="transmembrane region" description="Helical" evidence="1">
    <location>
        <begin position="74"/>
        <end position="93"/>
    </location>
</feature>